<dbReference type="CAZy" id="GT2">
    <property type="family name" value="Glycosyltransferase Family 2"/>
</dbReference>
<dbReference type="InterPro" id="IPR029044">
    <property type="entry name" value="Nucleotide-diphossugar_trans"/>
</dbReference>
<evidence type="ECO:0000313" key="14">
    <source>
        <dbReference type="EMBL" id="ABO49498.1"/>
    </source>
</evidence>
<dbReference type="GO" id="GO:0006487">
    <property type="term" value="P:protein N-linked glycosylation"/>
    <property type="evidence" value="ECO:0007669"/>
    <property type="project" value="TreeGrafter"/>
</dbReference>
<reference evidence="14 15" key="1">
    <citation type="submission" date="2007-03" db="EMBL/GenBank/DDBJ databases">
        <title>Complete sequence of Desulfotomaculum reducens MI-1.</title>
        <authorList>
            <consortium name="US DOE Joint Genome Institute"/>
            <person name="Copeland A."/>
            <person name="Lucas S."/>
            <person name="Lapidus A."/>
            <person name="Barry K."/>
            <person name="Detter J.C."/>
            <person name="Glavina del Rio T."/>
            <person name="Hammon N."/>
            <person name="Israni S."/>
            <person name="Dalin E."/>
            <person name="Tice H."/>
            <person name="Pitluck S."/>
            <person name="Sims D."/>
            <person name="Brettin T."/>
            <person name="Bruce D."/>
            <person name="Han C."/>
            <person name="Tapia R."/>
            <person name="Schmutz J."/>
            <person name="Larimer F."/>
            <person name="Land M."/>
            <person name="Hauser L."/>
            <person name="Kyrpides N."/>
            <person name="Kim E."/>
            <person name="Tebo B.M."/>
            <person name="Richardson P."/>
        </authorList>
    </citation>
    <scope>NUCLEOTIDE SEQUENCE [LARGE SCALE GENOMIC DNA]</scope>
    <source>
        <strain evidence="14 15">MI-1</strain>
    </source>
</reference>
<evidence type="ECO:0000313" key="15">
    <source>
        <dbReference type="Proteomes" id="UP000001556"/>
    </source>
</evidence>
<dbReference type="EMBL" id="CP000612">
    <property type="protein sequence ID" value="ABO49498.1"/>
    <property type="molecule type" value="Genomic_DNA"/>
</dbReference>
<dbReference type="PANTHER" id="PTHR10859">
    <property type="entry name" value="GLYCOSYL TRANSFERASE"/>
    <property type="match status" value="1"/>
</dbReference>
<keyword evidence="7" id="KW-0812">Transmembrane</keyword>
<dbReference type="OrthoDB" id="9810303at2"/>
<dbReference type="PANTHER" id="PTHR10859:SF91">
    <property type="entry name" value="DOLICHYL-PHOSPHATE BETA-GLUCOSYLTRANSFERASE"/>
    <property type="match status" value="1"/>
</dbReference>
<dbReference type="RefSeq" id="WP_011877327.1">
    <property type="nucleotide sequence ID" value="NC_009253.1"/>
</dbReference>
<evidence type="ECO:0000256" key="2">
    <source>
        <dbReference type="ARBA" id="ARBA00004922"/>
    </source>
</evidence>
<dbReference type="CDD" id="cd04188">
    <property type="entry name" value="DPG_synthase"/>
    <property type="match status" value="1"/>
</dbReference>
<keyword evidence="5" id="KW-0328">Glycosyltransferase</keyword>
<evidence type="ECO:0000256" key="12">
    <source>
        <dbReference type="ARBA" id="ARBA00045097"/>
    </source>
</evidence>
<comment type="catalytic activity">
    <reaction evidence="12">
        <text>a di-trans,poly-cis-dolichyl phosphate + UDP-alpha-D-glucose = a di-trans,poly-cis-dolichyl beta-D-glucosyl phosphate + UDP</text>
        <dbReference type="Rhea" id="RHEA:15401"/>
        <dbReference type="Rhea" id="RHEA-COMP:19498"/>
        <dbReference type="Rhea" id="RHEA-COMP:19502"/>
        <dbReference type="ChEBI" id="CHEBI:57525"/>
        <dbReference type="ChEBI" id="CHEBI:57683"/>
        <dbReference type="ChEBI" id="CHEBI:58223"/>
        <dbReference type="ChEBI" id="CHEBI:58885"/>
        <dbReference type="EC" id="2.4.1.117"/>
    </reaction>
    <physiologicalReaction direction="left-to-right" evidence="12">
        <dbReference type="Rhea" id="RHEA:15402"/>
    </physiologicalReaction>
</comment>
<dbReference type="GO" id="GO:0004581">
    <property type="term" value="F:dolichyl-phosphate beta-glucosyltransferase activity"/>
    <property type="evidence" value="ECO:0007669"/>
    <property type="project" value="UniProtKB-EC"/>
</dbReference>
<evidence type="ECO:0000256" key="6">
    <source>
        <dbReference type="ARBA" id="ARBA00022679"/>
    </source>
</evidence>
<evidence type="ECO:0000256" key="7">
    <source>
        <dbReference type="ARBA" id="ARBA00022692"/>
    </source>
</evidence>
<comment type="similarity">
    <text evidence="3">Belongs to the glycosyltransferase 2 family.</text>
</comment>
<organism evidence="14 15">
    <name type="scientific">Desulforamulus reducens (strain ATCC BAA-1160 / DSM 100696 / MI-1)</name>
    <name type="common">Desulfotomaculum reducens</name>
    <dbReference type="NCBI Taxonomy" id="349161"/>
    <lineage>
        <taxon>Bacteria</taxon>
        <taxon>Bacillati</taxon>
        <taxon>Bacillota</taxon>
        <taxon>Clostridia</taxon>
        <taxon>Eubacteriales</taxon>
        <taxon>Peptococcaceae</taxon>
        <taxon>Desulforamulus</taxon>
    </lineage>
</organism>
<keyword evidence="11" id="KW-0472">Membrane</keyword>
<sequence>MLSIIIPAYNEESRIGTPLKEFRSLWGDAELIVVSDGSTDRTIEVVKKIWPEAKVIEIQNNIGKGFAVRQGVKEATGDIICIMDADGAAPPDEFRKLQQALTHCDIAIGCRPTSGRTFIRNLVGKCYGLIVRFTTGLKVKDTQCGFKVFKKDCAKEIFNACRVDGFGIDVESLLLAQHFGYKVTEVPINWREIPGSKVNLVKDSWRMFWELFKAINTVKRGMEDGRIGLSASVSAGHN</sequence>
<evidence type="ECO:0000259" key="13">
    <source>
        <dbReference type="Pfam" id="PF00535"/>
    </source>
</evidence>
<evidence type="ECO:0000256" key="11">
    <source>
        <dbReference type="ARBA" id="ARBA00023136"/>
    </source>
</evidence>
<keyword evidence="6 14" id="KW-0808">Transferase</keyword>
<evidence type="ECO:0000256" key="8">
    <source>
        <dbReference type="ARBA" id="ARBA00022824"/>
    </source>
</evidence>
<dbReference type="Proteomes" id="UP000001556">
    <property type="component" value="Chromosome"/>
</dbReference>
<protein>
    <recommendedName>
        <fullName evidence="4">dolichyl-phosphate beta-glucosyltransferase</fullName>
        <ecNumber evidence="4">2.4.1.117</ecNumber>
    </recommendedName>
</protein>
<dbReference type="HOGENOM" id="CLU_033536_9_0_9"/>
<feature type="domain" description="Glycosyltransferase 2-like" evidence="13">
    <location>
        <begin position="3"/>
        <end position="158"/>
    </location>
</feature>
<dbReference type="KEGG" id="drm:Dred_0963"/>
<evidence type="ECO:0000256" key="9">
    <source>
        <dbReference type="ARBA" id="ARBA00022968"/>
    </source>
</evidence>
<comment type="subcellular location">
    <subcellularLocation>
        <location evidence="1">Endoplasmic reticulum membrane</location>
        <topology evidence="1">Single-pass membrane protein</topology>
    </subcellularLocation>
</comment>
<dbReference type="SUPFAM" id="SSF53448">
    <property type="entry name" value="Nucleotide-diphospho-sugar transferases"/>
    <property type="match status" value="1"/>
</dbReference>
<gene>
    <name evidence="14" type="ordered locus">Dred_0963</name>
</gene>
<keyword evidence="15" id="KW-1185">Reference proteome</keyword>
<evidence type="ECO:0000256" key="5">
    <source>
        <dbReference type="ARBA" id="ARBA00022676"/>
    </source>
</evidence>
<keyword evidence="10" id="KW-1133">Transmembrane helix</keyword>
<dbReference type="InterPro" id="IPR035518">
    <property type="entry name" value="DPG_synthase"/>
</dbReference>
<dbReference type="EC" id="2.4.1.117" evidence="4"/>
<evidence type="ECO:0000256" key="1">
    <source>
        <dbReference type="ARBA" id="ARBA00004389"/>
    </source>
</evidence>
<name>A4J345_DESRM</name>
<dbReference type="InterPro" id="IPR001173">
    <property type="entry name" value="Glyco_trans_2-like"/>
</dbReference>
<dbReference type="STRING" id="349161.Dred_0963"/>
<keyword evidence="8" id="KW-0256">Endoplasmic reticulum</keyword>
<evidence type="ECO:0000256" key="10">
    <source>
        <dbReference type="ARBA" id="ARBA00022989"/>
    </source>
</evidence>
<evidence type="ECO:0000256" key="4">
    <source>
        <dbReference type="ARBA" id="ARBA00012583"/>
    </source>
</evidence>
<proteinExistence type="inferred from homology"/>
<comment type="pathway">
    <text evidence="2">Protein modification; protein glycosylation.</text>
</comment>
<dbReference type="Pfam" id="PF00535">
    <property type="entry name" value="Glycos_transf_2"/>
    <property type="match status" value="1"/>
</dbReference>
<dbReference type="AlphaFoldDB" id="A4J345"/>
<keyword evidence="9" id="KW-0735">Signal-anchor</keyword>
<accession>A4J345</accession>
<dbReference type="eggNOG" id="COG1215">
    <property type="taxonomic scope" value="Bacteria"/>
</dbReference>
<dbReference type="Gene3D" id="3.90.550.10">
    <property type="entry name" value="Spore Coat Polysaccharide Biosynthesis Protein SpsA, Chain A"/>
    <property type="match status" value="1"/>
</dbReference>
<evidence type="ECO:0000256" key="3">
    <source>
        <dbReference type="ARBA" id="ARBA00006739"/>
    </source>
</evidence>